<accession>A0AA36HZJ8</accession>
<evidence type="ECO:0000313" key="3">
    <source>
        <dbReference type="EMBL" id="CAJ1378281.1"/>
    </source>
</evidence>
<evidence type="ECO:0000256" key="2">
    <source>
        <dbReference type="SAM" id="MobiDB-lite"/>
    </source>
</evidence>
<proteinExistence type="predicted"/>
<feature type="compositionally biased region" description="Basic and acidic residues" evidence="2">
    <location>
        <begin position="494"/>
        <end position="536"/>
    </location>
</feature>
<feature type="coiled-coil region" evidence="1">
    <location>
        <begin position="88"/>
        <end position="115"/>
    </location>
</feature>
<keyword evidence="4" id="KW-1185">Reference proteome</keyword>
<feature type="compositionally biased region" description="Basic and acidic residues" evidence="2">
    <location>
        <begin position="20"/>
        <end position="32"/>
    </location>
</feature>
<comment type="caution">
    <text evidence="3">The sequence shown here is derived from an EMBL/GenBank/DDBJ whole genome shotgun (WGS) entry which is preliminary data.</text>
</comment>
<sequence length="552" mass="64374">MAMRRPSSALQSTAVSVRRSSREGGDEVDVAKPYRRPRGALGKRHLLTFRKNQFSELVERTVDALKGTIAEASTEDVQEVLSKTRRHFDEVRCEADRKEAELLQIRQDIRFWESEAKPHEDQDHYHGFDRKHVSDKLKEAGVELEQALETQKVYRHMVERLIREQNILQQKVSLMEGYLHRKTREVETKQHFSRRVNEDKVGQIVKLEILEQDMHLERMVCTTAISDLSSAIERRKKDVSQGEDFENWRYEVAMEAATEAFEATAGRYRKIYAIEKLTGNCLQRLTFDQAEQSQATEDGFQRIREVTGLTDVMDIVHKFLNRDAEHEQLRNTVREAEGRLHQLQEEEASRPREDALVDAKPETRGIGTEITEFEQLLEDARRDHADVRERLKGSTLLVDSLIRYAQKLGKSLAPVREMPQVQDVSDLPTFFTHLVRIVEEFLNRAHAEMPDARLIKMTNEATNRVFTEQGKLLHDKEFLRSNCRVVTQDQGKVDDRVKKKESQPGEDERLDMEFANERERLKKEVSDKVAERDARMPKGRSQLVRIRRRDSH</sequence>
<evidence type="ECO:0000313" key="4">
    <source>
        <dbReference type="Proteomes" id="UP001178507"/>
    </source>
</evidence>
<feature type="region of interest" description="Disordered" evidence="2">
    <location>
        <begin position="1"/>
        <end position="35"/>
    </location>
</feature>
<name>A0AA36HZJ8_9DINO</name>
<organism evidence="3 4">
    <name type="scientific">Effrenium voratum</name>
    <dbReference type="NCBI Taxonomy" id="2562239"/>
    <lineage>
        <taxon>Eukaryota</taxon>
        <taxon>Sar</taxon>
        <taxon>Alveolata</taxon>
        <taxon>Dinophyceae</taxon>
        <taxon>Suessiales</taxon>
        <taxon>Symbiodiniaceae</taxon>
        <taxon>Effrenium</taxon>
    </lineage>
</organism>
<dbReference type="EMBL" id="CAUJNA010000526">
    <property type="protein sequence ID" value="CAJ1378281.1"/>
    <property type="molecule type" value="Genomic_DNA"/>
</dbReference>
<protein>
    <submittedName>
        <fullName evidence="3">Uncharacterized protein</fullName>
    </submittedName>
</protein>
<dbReference type="Proteomes" id="UP001178507">
    <property type="component" value="Unassembled WGS sequence"/>
</dbReference>
<evidence type="ECO:0000256" key="1">
    <source>
        <dbReference type="SAM" id="Coils"/>
    </source>
</evidence>
<gene>
    <name evidence="3" type="ORF">EVOR1521_LOCUS6860</name>
</gene>
<feature type="region of interest" description="Disordered" evidence="2">
    <location>
        <begin position="494"/>
        <end position="552"/>
    </location>
</feature>
<keyword evidence="1" id="KW-0175">Coiled coil</keyword>
<reference evidence="3" key="1">
    <citation type="submission" date="2023-08" db="EMBL/GenBank/DDBJ databases">
        <authorList>
            <person name="Chen Y."/>
            <person name="Shah S."/>
            <person name="Dougan E. K."/>
            <person name="Thang M."/>
            <person name="Chan C."/>
        </authorList>
    </citation>
    <scope>NUCLEOTIDE SEQUENCE</scope>
</reference>
<dbReference type="AlphaFoldDB" id="A0AA36HZJ8"/>